<keyword evidence="4" id="KW-0233">DNA recombination</keyword>
<dbReference type="PANTHER" id="PTHR35004:SF7">
    <property type="entry name" value="INTEGRASE PROTEIN"/>
    <property type="match status" value="1"/>
</dbReference>
<dbReference type="Pfam" id="PF22483">
    <property type="entry name" value="Mu-transpos_C_2"/>
    <property type="match status" value="1"/>
</dbReference>
<dbReference type="PROSITE" id="PS50531">
    <property type="entry name" value="HTH_IS21"/>
    <property type="match status" value="1"/>
</dbReference>
<keyword evidence="3" id="KW-0238">DNA-binding</keyword>
<dbReference type="GO" id="GO:0006310">
    <property type="term" value="P:DNA recombination"/>
    <property type="evidence" value="ECO:0007669"/>
    <property type="project" value="UniProtKB-KW"/>
</dbReference>
<dbReference type="AlphaFoldDB" id="A0A4S3KNW0"/>
<dbReference type="NCBIfam" id="NF033546">
    <property type="entry name" value="transpos_IS21"/>
    <property type="match status" value="1"/>
</dbReference>
<dbReference type="GO" id="GO:0003677">
    <property type="term" value="F:DNA binding"/>
    <property type="evidence" value="ECO:0007669"/>
    <property type="project" value="UniProtKB-KW"/>
</dbReference>
<comment type="caution">
    <text evidence="6">The sequence shown here is derived from an EMBL/GenBank/DDBJ whole genome shotgun (WGS) entry which is preliminary data.</text>
</comment>
<feature type="domain" description="HTH IS21-type" evidence="5">
    <location>
        <begin position="6"/>
        <end position="69"/>
    </location>
</feature>
<organism evidence="6 7">
    <name type="scientific">Metallibacterium scheffleri</name>
    <dbReference type="NCBI Taxonomy" id="993689"/>
    <lineage>
        <taxon>Bacteria</taxon>
        <taxon>Pseudomonadati</taxon>
        <taxon>Pseudomonadota</taxon>
        <taxon>Gammaproteobacteria</taxon>
        <taxon>Lysobacterales</taxon>
        <taxon>Rhodanobacteraceae</taxon>
        <taxon>Metallibacterium</taxon>
    </lineage>
</organism>
<evidence type="ECO:0000256" key="4">
    <source>
        <dbReference type="ARBA" id="ARBA00023172"/>
    </source>
</evidence>
<comment type="similarity">
    <text evidence="1">Belongs to the transposase IS21/IS408/IS1162 family.</text>
</comment>
<dbReference type="STRING" id="993689.GCA_002077135_01020"/>
<name>A0A4S3KNW0_9GAMM</name>
<dbReference type="PANTHER" id="PTHR35004">
    <property type="entry name" value="TRANSPOSASE RV3428C-RELATED"/>
    <property type="match status" value="1"/>
</dbReference>
<evidence type="ECO:0000256" key="2">
    <source>
        <dbReference type="ARBA" id="ARBA00022578"/>
    </source>
</evidence>
<protein>
    <submittedName>
        <fullName evidence="6">IS21 family transposase</fullName>
    </submittedName>
</protein>
<evidence type="ECO:0000313" key="6">
    <source>
        <dbReference type="EMBL" id="THD10657.1"/>
    </source>
</evidence>
<dbReference type="InterPro" id="IPR017894">
    <property type="entry name" value="HTH_IS21_transposase_type"/>
</dbReference>
<dbReference type="GO" id="GO:0032196">
    <property type="term" value="P:transposition"/>
    <property type="evidence" value="ECO:0007669"/>
    <property type="project" value="UniProtKB-KW"/>
</dbReference>
<keyword evidence="7" id="KW-1185">Reference proteome</keyword>
<evidence type="ECO:0000256" key="3">
    <source>
        <dbReference type="ARBA" id="ARBA00023125"/>
    </source>
</evidence>
<evidence type="ECO:0000256" key="1">
    <source>
        <dbReference type="ARBA" id="ARBA00009277"/>
    </source>
</evidence>
<gene>
    <name evidence="6" type="ORF">B1806_07305</name>
</gene>
<dbReference type="Proteomes" id="UP000307749">
    <property type="component" value="Unassembled WGS sequence"/>
</dbReference>
<evidence type="ECO:0000313" key="7">
    <source>
        <dbReference type="Proteomes" id="UP000307749"/>
    </source>
</evidence>
<sequence length="504" mass="56863">MITMSQYSKVRRMYFREKVAISAIARRNNLSRNTVRKWLQAPERDELKYTRPQGKTKLDPFMAALRQALEADAHRPKRDRRTRLRLFAEIQAQGYAGSYSQLTERIRHLRAEAGLATARAAYVPLQFEWGEAFQFDWSEEGIVIGGVYRRVQLAHMKLCASRAFWLCAYPGQSHEMLFDAHTRALTGLGGVARRGIYDNMKTAVDKVGKGKERLVNGRFAAMCAHYLIDADFCTVAAGWEKGRVEKDVQDSRRGIWQEALAEHFATFAELNAWLAERCKAAWQSARHPDFPGMSIAEAHAYEQPHLMPMPSRFDGYVEVVARVSSTCLVTVKRNRYSVPCEYAGQRVSVRLYPEHIVICADAQIVADHVRGLDRDQVAYDWRHYVPLLERKPGALRNGAPFAEMPAPLLALKQALLRHVGGDRVMAQVLASVPTFGLEAVLVAVDRVLESGAPSAEHVLNVLARLRATPTPDRVETTLQLIEEPVADPQRYDRLHGLGVRHAQA</sequence>
<dbReference type="InterPro" id="IPR054353">
    <property type="entry name" value="IstA-like_C"/>
</dbReference>
<dbReference type="EMBL" id="MWQO01000023">
    <property type="protein sequence ID" value="THD10657.1"/>
    <property type="molecule type" value="Genomic_DNA"/>
</dbReference>
<accession>A0A4S3KNW0</accession>
<evidence type="ECO:0000259" key="5">
    <source>
        <dbReference type="PROSITE" id="PS50531"/>
    </source>
</evidence>
<reference evidence="6 7" key="1">
    <citation type="submission" date="2017-02" db="EMBL/GenBank/DDBJ databases">
        <title>Whole genome sequencing of Metallibacterium scheffleri DSM 24874 (T).</title>
        <authorList>
            <person name="Kumar S."/>
            <person name="Patil P."/>
            <person name="Patil P.B."/>
        </authorList>
    </citation>
    <scope>NUCLEOTIDE SEQUENCE [LARGE SCALE GENOMIC DNA]</scope>
    <source>
        <strain evidence="6 7">DSM 24874</strain>
    </source>
</reference>
<proteinExistence type="inferred from homology"/>
<keyword evidence="2" id="KW-0815">Transposition</keyword>